<comment type="similarity">
    <text evidence="3">Belongs to the RNA polymerase II subunit 5-mediating protein family.</text>
</comment>
<dbReference type="InterPro" id="IPR004127">
    <property type="entry name" value="Prefoldin_subunit_alpha"/>
</dbReference>
<organism evidence="5 6">
    <name type="scientific">Nephila pilipes</name>
    <name type="common">Giant wood spider</name>
    <name type="synonym">Nephila maculata</name>
    <dbReference type="NCBI Taxonomy" id="299642"/>
    <lineage>
        <taxon>Eukaryota</taxon>
        <taxon>Metazoa</taxon>
        <taxon>Ecdysozoa</taxon>
        <taxon>Arthropoda</taxon>
        <taxon>Chelicerata</taxon>
        <taxon>Arachnida</taxon>
        <taxon>Araneae</taxon>
        <taxon>Araneomorphae</taxon>
        <taxon>Entelegynae</taxon>
        <taxon>Araneoidea</taxon>
        <taxon>Nephilidae</taxon>
        <taxon>Nephila</taxon>
    </lineage>
</organism>
<evidence type="ECO:0000313" key="5">
    <source>
        <dbReference type="EMBL" id="GFT33169.1"/>
    </source>
</evidence>
<dbReference type="CDD" id="cd23159">
    <property type="entry name" value="Prefoldin_URI1"/>
    <property type="match status" value="1"/>
</dbReference>
<dbReference type="InterPro" id="IPR009053">
    <property type="entry name" value="Prefoldin"/>
</dbReference>
<dbReference type="InterPro" id="IPR052255">
    <property type="entry name" value="RNA_pol_II_subunit5-mediator"/>
</dbReference>
<protein>
    <submittedName>
        <fullName evidence="5">Unconventional prefoldin RPB5 interactor</fullName>
    </submittedName>
</protein>
<sequence>MDPFQIKRLKEEQQKALQTCKEKIVQWEKFKDDYEALKQRLEILPDAVSYDIMVPFGSNAFTMGKMVHTNEVMVLLGDNWFAEVSAKEATAIAERRTKQCLKMLKDLENEKEQYYNWMNYIDEVSTNEGLIEIVEKYDDEQEKKWLEQHAKNMKAYRQQLTRERKNSGESTSGDEYLNRLENLELTEEESEAKSDGSTFDCSDDTSQHCEELRSKSLKLRINSNAYRKASFESETEEGSPRPEGQWEELSNGKHVRWQDLSKQNMKKITFKHSKIKKSPPVKCQNPFETEKQPLIKSPSDIYKQFGSFFPSSPPKSILKVKHSPTPENEEPYFLPENNKDEHMNTAFTGEVYEHSSPVHITEKKCSRSISHFKSSRKNRKR</sequence>
<dbReference type="GO" id="GO:0003714">
    <property type="term" value="F:transcription corepressor activity"/>
    <property type="evidence" value="ECO:0007669"/>
    <property type="project" value="TreeGrafter"/>
</dbReference>
<proteinExistence type="inferred from homology"/>
<evidence type="ECO:0000256" key="2">
    <source>
        <dbReference type="ARBA" id="ARBA00023242"/>
    </source>
</evidence>
<comment type="subcellular location">
    <subcellularLocation>
        <location evidence="1">Nucleus</location>
    </subcellularLocation>
</comment>
<comment type="caution">
    <text evidence="5">The sequence shown here is derived from an EMBL/GenBank/DDBJ whole genome shotgun (WGS) entry which is preliminary data.</text>
</comment>
<feature type="region of interest" description="Disordered" evidence="4">
    <location>
        <begin position="185"/>
        <end position="205"/>
    </location>
</feature>
<feature type="region of interest" description="Disordered" evidence="4">
    <location>
        <begin position="159"/>
        <end position="178"/>
    </location>
</feature>
<dbReference type="AlphaFoldDB" id="A0A8X6NUX6"/>
<feature type="region of interest" description="Disordered" evidence="4">
    <location>
        <begin position="315"/>
        <end position="340"/>
    </location>
</feature>
<dbReference type="Gene3D" id="1.10.287.370">
    <property type="match status" value="1"/>
</dbReference>
<reference evidence="5" key="1">
    <citation type="submission" date="2020-08" db="EMBL/GenBank/DDBJ databases">
        <title>Multicomponent nature underlies the extraordinary mechanical properties of spider dragline silk.</title>
        <authorList>
            <person name="Kono N."/>
            <person name="Nakamura H."/>
            <person name="Mori M."/>
            <person name="Yoshida Y."/>
            <person name="Ohtoshi R."/>
            <person name="Malay A.D."/>
            <person name="Moran D.A.P."/>
            <person name="Tomita M."/>
            <person name="Numata K."/>
            <person name="Arakawa K."/>
        </authorList>
    </citation>
    <scope>NUCLEOTIDE SEQUENCE</scope>
</reference>
<keyword evidence="6" id="KW-1185">Reference proteome</keyword>
<dbReference type="OrthoDB" id="21413at2759"/>
<dbReference type="Pfam" id="PF02996">
    <property type="entry name" value="Prefoldin"/>
    <property type="match status" value="1"/>
</dbReference>
<gene>
    <name evidence="5" type="primary">URI1</name>
    <name evidence="5" type="ORF">NPIL_640271</name>
</gene>
<dbReference type="GO" id="GO:0003682">
    <property type="term" value="F:chromatin binding"/>
    <property type="evidence" value="ECO:0007669"/>
    <property type="project" value="TreeGrafter"/>
</dbReference>
<feature type="region of interest" description="Disordered" evidence="4">
    <location>
        <begin position="228"/>
        <end position="253"/>
    </location>
</feature>
<evidence type="ECO:0000256" key="1">
    <source>
        <dbReference type="ARBA" id="ARBA00004123"/>
    </source>
</evidence>
<evidence type="ECO:0000313" key="6">
    <source>
        <dbReference type="Proteomes" id="UP000887013"/>
    </source>
</evidence>
<dbReference type="Proteomes" id="UP000887013">
    <property type="component" value="Unassembled WGS sequence"/>
</dbReference>
<name>A0A8X6NUX6_NEPPI</name>
<dbReference type="PANTHER" id="PTHR15111:SF0">
    <property type="entry name" value="UNCONVENTIONAL PREFOLDIN RPB5 INTERACTOR 1"/>
    <property type="match status" value="1"/>
</dbReference>
<dbReference type="GO" id="GO:0000122">
    <property type="term" value="P:negative regulation of transcription by RNA polymerase II"/>
    <property type="evidence" value="ECO:0007669"/>
    <property type="project" value="TreeGrafter"/>
</dbReference>
<dbReference type="PANTHER" id="PTHR15111">
    <property type="entry name" value="RNA POLYMERASE II SUBUNIT 5-MEDIATING PROTEIN NNX3"/>
    <property type="match status" value="1"/>
</dbReference>
<evidence type="ECO:0000256" key="3">
    <source>
        <dbReference type="ARBA" id="ARBA00038295"/>
    </source>
</evidence>
<dbReference type="SUPFAM" id="SSF46579">
    <property type="entry name" value="Prefoldin"/>
    <property type="match status" value="1"/>
</dbReference>
<evidence type="ECO:0000256" key="4">
    <source>
        <dbReference type="SAM" id="MobiDB-lite"/>
    </source>
</evidence>
<keyword evidence="2" id="KW-0539">Nucleus</keyword>
<accession>A0A8X6NUX6</accession>
<dbReference type="EMBL" id="BMAW01013307">
    <property type="protein sequence ID" value="GFT33169.1"/>
    <property type="molecule type" value="Genomic_DNA"/>
</dbReference>
<dbReference type="GO" id="GO:0005634">
    <property type="term" value="C:nucleus"/>
    <property type="evidence" value="ECO:0007669"/>
    <property type="project" value="UniProtKB-SubCell"/>
</dbReference>
<dbReference type="GO" id="GO:0019212">
    <property type="term" value="F:phosphatase inhibitor activity"/>
    <property type="evidence" value="ECO:0007669"/>
    <property type="project" value="TreeGrafter"/>
</dbReference>